<protein>
    <submittedName>
        <fullName evidence="2">Helix-turn-helix transcriptional regulator</fullName>
    </submittedName>
</protein>
<proteinExistence type="predicted"/>
<feature type="domain" description="HTH cro/C1-type" evidence="1">
    <location>
        <begin position="8"/>
        <end position="62"/>
    </location>
</feature>
<accession>A0ABV9ERT7</accession>
<gene>
    <name evidence="2" type="ORF">ACFO8L_35495</name>
</gene>
<reference evidence="3" key="1">
    <citation type="journal article" date="2019" name="Int. J. Syst. Evol. Microbiol.">
        <title>The Global Catalogue of Microorganisms (GCM) 10K type strain sequencing project: providing services to taxonomists for standard genome sequencing and annotation.</title>
        <authorList>
            <consortium name="The Broad Institute Genomics Platform"/>
            <consortium name="The Broad Institute Genome Sequencing Center for Infectious Disease"/>
            <person name="Wu L."/>
            <person name="Ma J."/>
        </authorList>
    </citation>
    <scope>NUCLEOTIDE SEQUENCE [LARGE SCALE GENOMIC DNA]</scope>
    <source>
        <strain evidence="3">CCUG 49560</strain>
    </source>
</reference>
<sequence>MARKRVKLAQFRKSAGFTQEALAEHLGVERSTVVRWETAETEPQPWIRPKLARALRVRAGELQILLDDVTHVQTEPSERMNYILQNPVSADLMVVAHLHERAHRLDESYDQTSSIALLGAAGQVHGQVTFLREHAASPRVRRALYEVEASSATLMAQLVWDVSQRRDHRAPLGYLDEAVSAARHVGNASVESYATLRKSFVALYGEKNTMKGLALAQAAIQMAKFASPSLTGLSQLHVAEGYAMIGDLKECERALRKAEAQLDRVSIDDMAAEYYTPTEFNRLSGSCYLFLDLPQRAEPILRITANALASKKKSQAIALGNLTLALIRQKKLDEAAATMHCAIDAVELTRGGGGLNLAFSAGRELRRWGAEPWAREINDRLLALMVAT</sequence>
<dbReference type="SUPFAM" id="SSF47413">
    <property type="entry name" value="lambda repressor-like DNA-binding domains"/>
    <property type="match status" value="1"/>
</dbReference>
<evidence type="ECO:0000313" key="2">
    <source>
        <dbReference type="EMBL" id="MFC4591445.1"/>
    </source>
</evidence>
<dbReference type="InterPro" id="IPR001387">
    <property type="entry name" value="Cro/C1-type_HTH"/>
</dbReference>
<evidence type="ECO:0000259" key="1">
    <source>
        <dbReference type="PROSITE" id="PS50943"/>
    </source>
</evidence>
<dbReference type="InterPro" id="IPR010982">
    <property type="entry name" value="Lambda_DNA-bd_dom_sf"/>
</dbReference>
<dbReference type="Proteomes" id="UP001595891">
    <property type="component" value="Unassembled WGS sequence"/>
</dbReference>
<comment type="caution">
    <text evidence="2">The sequence shown here is derived from an EMBL/GenBank/DDBJ whole genome shotgun (WGS) entry which is preliminary data.</text>
</comment>
<dbReference type="PROSITE" id="PS50943">
    <property type="entry name" value="HTH_CROC1"/>
    <property type="match status" value="1"/>
</dbReference>
<dbReference type="Gene3D" id="1.10.260.40">
    <property type="entry name" value="lambda repressor-like DNA-binding domains"/>
    <property type="match status" value="1"/>
</dbReference>
<organism evidence="2 3">
    <name type="scientific">Sphaerisporangium corydalis</name>
    <dbReference type="NCBI Taxonomy" id="1441875"/>
    <lineage>
        <taxon>Bacteria</taxon>
        <taxon>Bacillati</taxon>
        <taxon>Actinomycetota</taxon>
        <taxon>Actinomycetes</taxon>
        <taxon>Streptosporangiales</taxon>
        <taxon>Streptosporangiaceae</taxon>
        <taxon>Sphaerisporangium</taxon>
    </lineage>
</organism>
<dbReference type="SMART" id="SM00530">
    <property type="entry name" value="HTH_XRE"/>
    <property type="match status" value="1"/>
</dbReference>
<name>A0ABV9ERT7_9ACTN</name>
<dbReference type="Pfam" id="PF13560">
    <property type="entry name" value="HTH_31"/>
    <property type="match status" value="1"/>
</dbReference>
<evidence type="ECO:0000313" key="3">
    <source>
        <dbReference type="Proteomes" id="UP001595891"/>
    </source>
</evidence>
<dbReference type="RefSeq" id="WP_262850954.1">
    <property type="nucleotide sequence ID" value="NZ_JANZYP010000135.1"/>
</dbReference>
<dbReference type="EMBL" id="JBHSFN010000032">
    <property type="protein sequence ID" value="MFC4591445.1"/>
    <property type="molecule type" value="Genomic_DNA"/>
</dbReference>
<dbReference type="CDD" id="cd00093">
    <property type="entry name" value="HTH_XRE"/>
    <property type="match status" value="1"/>
</dbReference>
<keyword evidence="3" id="KW-1185">Reference proteome</keyword>